<feature type="non-terminal residue" evidence="1">
    <location>
        <position position="1"/>
    </location>
</feature>
<organism evidence="1">
    <name type="scientific">marine sediment metagenome</name>
    <dbReference type="NCBI Taxonomy" id="412755"/>
    <lineage>
        <taxon>unclassified sequences</taxon>
        <taxon>metagenomes</taxon>
        <taxon>ecological metagenomes</taxon>
    </lineage>
</organism>
<dbReference type="EMBL" id="BARS01055225">
    <property type="protein sequence ID" value="GAG43734.1"/>
    <property type="molecule type" value="Genomic_DNA"/>
</dbReference>
<sequence length="42" mass="4874">YKKFGEEFFLPRPPITNPRWWPSHTLGGIGGMAVAECERQRL</sequence>
<evidence type="ECO:0000313" key="1">
    <source>
        <dbReference type="EMBL" id="GAG43734.1"/>
    </source>
</evidence>
<accession>X0XKM7</accession>
<gene>
    <name evidence="1" type="ORF">S01H1_81588</name>
</gene>
<reference evidence="1" key="1">
    <citation type="journal article" date="2014" name="Front. Microbiol.">
        <title>High frequency of phylogenetically diverse reductive dehalogenase-homologous genes in deep subseafloor sedimentary metagenomes.</title>
        <authorList>
            <person name="Kawai M."/>
            <person name="Futagami T."/>
            <person name="Toyoda A."/>
            <person name="Takaki Y."/>
            <person name="Nishi S."/>
            <person name="Hori S."/>
            <person name="Arai W."/>
            <person name="Tsubouchi T."/>
            <person name="Morono Y."/>
            <person name="Uchiyama I."/>
            <person name="Ito T."/>
            <person name="Fujiyama A."/>
            <person name="Inagaki F."/>
            <person name="Takami H."/>
        </authorList>
    </citation>
    <scope>NUCLEOTIDE SEQUENCE</scope>
    <source>
        <strain evidence="1">Expedition CK06-06</strain>
    </source>
</reference>
<comment type="caution">
    <text evidence="1">The sequence shown here is derived from an EMBL/GenBank/DDBJ whole genome shotgun (WGS) entry which is preliminary data.</text>
</comment>
<dbReference type="AlphaFoldDB" id="X0XKM7"/>
<name>X0XKM7_9ZZZZ</name>
<proteinExistence type="predicted"/>
<protein>
    <submittedName>
        <fullName evidence="1">Uncharacterized protein</fullName>
    </submittedName>
</protein>